<name>A0A2Z2MFR4_THEPR</name>
<feature type="transmembrane region" description="Helical" evidence="6">
    <location>
        <begin position="223"/>
        <end position="243"/>
    </location>
</feature>
<dbReference type="KEGG" id="tprf:A3L09_10100"/>
<feature type="transmembrane region" description="Helical" evidence="6">
    <location>
        <begin position="182"/>
        <end position="203"/>
    </location>
</feature>
<feature type="transmembrane region" description="Helical" evidence="6">
    <location>
        <begin position="47"/>
        <end position="66"/>
    </location>
</feature>
<feature type="transmembrane region" description="Helical" evidence="6">
    <location>
        <begin position="263"/>
        <end position="282"/>
    </location>
</feature>
<feature type="transmembrane region" description="Helical" evidence="6">
    <location>
        <begin position="395"/>
        <end position="418"/>
    </location>
</feature>
<feature type="transmembrane region" description="Helical" evidence="6">
    <location>
        <begin position="123"/>
        <end position="145"/>
    </location>
</feature>
<dbReference type="CDD" id="cd13128">
    <property type="entry name" value="MATE_Wzx_like"/>
    <property type="match status" value="1"/>
</dbReference>
<dbReference type="EMBL" id="CP014862">
    <property type="protein sequence ID" value="ASJ03582.1"/>
    <property type="molecule type" value="Genomic_DNA"/>
</dbReference>
<dbReference type="PANTHER" id="PTHR30250">
    <property type="entry name" value="PST FAMILY PREDICTED COLANIC ACID TRANSPORTER"/>
    <property type="match status" value="1"/>
</dbReference>
<organism evidence="7 8">
    <name type="scientific">Thermococcus profundus</name>
    <dbReference type="NCBI Taxonomy" id="49899"/>
    <lineage>
        <taxon>Archaea</taxon>
        <taxon>Methanobacteriati</taxon>
        <taxon>Methanobacteriota</taxon>
        <taxon>Thermococci</taxon>
        <taxon>Thermococcales</taxon>
        <taxon>Thermococcaceae</taxon>
        <taxon>Thermococcus</taxon>
    </lineage>
</organism>
<keyword evidence="2" id="KW-1003">Cell membrane</keyword>
<keyword evidence="4 6" id="KW-1133">Transmembrane helix</keyword>
<dbReference type="GeneID" id="33320770"/>
<feature type="transmembrane region" description="Helical" evidence="6">
    <location>
        <begin position="454"/>
        <end position="474"/>
    </location>
</feature>
<feature type="transmembrane region" description="Helical" evidence="6">
    <location>
        <begin position="370"/>
        <end position="389"/>
    </location>
</feature>
<feature type="transmembrane region" description="Helical" evidence="6">
    <location>
        <begin position="335"/>
        <end position="358"/>
    </location>
</feature>
<dbReference type="Proteomes" id="UP000250179">
    <property type="component" value="Chromosome"/>
</dbReference>
<dbReference type="InterPro" id="IPR002797">
    <property type="entry name" value="Polysacc_synth"/>
</dbReference>
<evidence type="ECO:0000313" key="7">
    <source>
        <dbReference type="EMBL" id="ASJ03582.1"/>
    </source>
</evidence>
<sequence length="495" mass="55496">MNETSQELHKIARGTGIVFVGTVVSMFFGFLNRAVIARYFSVSEYGVFNLALTVLNVIFIIVTLGIPNALPREVAVYKKTEPSKVKVLVSTALIVVALSSLAGTIFLVLGAENISQVFSEGRLAYGLKIMSFALPFAAVTVNIVSSTQGFGRVRERVFFNIFYPLLLLIFVLSIALLNFPFISIFLAYTLAQSAIWFILFVEVKTRGIFEIGFYFDWRIGMELIKFSIPLMLTGIIGFVITWADTLMLGYYKSSNIVGLYNAATPLAQLLPVFLNSAAFLYLSSLSQLYVQRKIPEMKRIYQVLTKWIFLLTFPLFSVIFIFPEATINFLFGENYIPASLTLQILALGFMTHAFLGLNEWTLIAIGEPKLNLIGNSFAAIFNIILNALLIPRYGIVGAASATATSYTAANVIKSFWLYRRIKIHPFSRNCTKSLVIGFVLLGFVKSIHITVLTLRYAVLILLVFLGVYYILVYLSGSIDKEDTELFLMIKKRFRE</sequence>
<protein>
    <submittedName>
        <fullName evidence="7">Polysaccharide biosynthesis protein</fullName>
    </submittedName>
</protein>
<evidence type="ECO:0000313" key="8">
    <source>
        <dbReference type="Proteomes" id="UP000250179"/>
    </source>
</evidence>
<keyword evidence="3 6" id="KW-0812">Transmembrane</keyword>
<feature type="transmembrane region" description="Helical" evidence="6">
    <location>
        <begin position="12"/>
        <end position="35"/>
    </location>
</feature>
<dbReference type="RefSeq" id="WP_088858839.1">
    <property type="nucleotide sequence ID" value="NZ_CP014862.1"/>
</dbReference>
<dbReference type="GO" id="GO:0005886">
    <property type="term" value="C:plasma membrane"/>
    <property type="evidence" value="ECO:0007669"/>
    <property type="project" value="UniProtKB-SubCell"/>
</dbReference>
<dbReference type="AlphaFoldDB" id="A0A2Z2MFR4"/>
<dbReference type="OrthoDB" id="19148at2157"/>
<evidence type="ECO:0000256" key="2">
    <source>
        <dbReference type="ARBA" id="ARBA00022475"/>
    </source>
</evidence>
<evidence type="ECO:0000256" key="6">
    <source>
        <dbReference type="SAM" id="Phobius"/>
    </source>
</evidence>
<dbReference type="Pfam" id="PF01943">
    <property type="entry name" value="Polysacc_synt"/>
    <property type="match status" value="1"/>
</dbReference>
<evidence type="ECO:0000256" key="5">
    <source>
        <dbReference type="ARBA" id="ARBA00023136"/>
    </source>
</evidence>
<dbReference type="PANTHER" id="PTHR30250:SF27">
    <property type="entry name" value="POLYSACCHARIDE BIOSYNTHESIS PROTEIN"/>
    <property type="match status" value="1"/>
</dbReference>
<feature type="transmembrane region" description="Helical" evidence="6">
    <location>
        <begin position="430"/>
        <end position="448"/>
    </location>
</feature>
<evidence type="ECO:0000256" key="3">
    <source>
        <dbReference type="ARBA" id="ARBA00022692"/>
    </source>
</evidence>
<reference evidence="7 8" key="1">
    <citation type="submission" date="2016-03" db="EMBL/GenBank/DDBJ databases">
        <title>Complete genome sequence of Thermococcus profundus strain DT5432.</title>
        <authorList>
            <person name="Oger P.M."/>
        </authorList>
    </citation>
    <scope>NUCLEOTIDE SEQUENCE [LARGE SCALE GENOMIC DNA]</scope>
    <source>
        <strain evidence="7 8">DT 5432</strain>
    </source>
</reference>
<dbReference type="InterPro" id="IPR050833">
    <property type="entry name" value="Poly_Biosynth_Transport"/>
</dbReference>
<comment type="subcellular location">
    <subcellularLocation>
        <location evidence="1">Cell membrane</location>
        <topology evidence="1">Multi-pass membrane protein</topology>
    </subcellularLocation>
</comment>
<proteinExistence type="predicted"/>
<accession>A0A2Z2MFR4</accession>
<feature type="transmembrane region" description="Helical" evidence="6">
    <location>
        <begin position="303"/>
        <end position="323"/>
    </location>
</feature>
<keyword evidence="8" id="KW-1185">Reference proteome</keyword>
<evidence type="ECO:0000256" key="4">
    <source>
        <dbReference type="ARBA" id="ARBA00022989"/>
    </source>
</evidence>
<keyword evidence="5 6" id="KW-0472">Membrane</keyword>
<feature type="transmembrane region" description="Helical" evidence="6">
    <location>
        <begin position="157"/>
        <end position="176"/>
    </location>
</feature>
<gene>
    <name evidence="7" type="ORF">A3L09_10100</name>
</gene>
<feature type="transmembrane region" description="Helical" evidence="6">
    <location>
        <begin position="87"/>
        <end position="111"/>
    </location>
</feature>
<evidence type="ECO:0000256" key="1">
    <source>
        <dbReference type="ARBA" id="ARBA00004651"/>
    </source>
</evidence>